<keyword evidence="2" id="KW-0479">Metal-binding</keyword>
<dbReference type="GO" id="GO:0000981">
    <property type="term" value="F:DNA-binding transcription factor activity, RNA polymerase II-specific"/>
    <property type="evidence" value="ECO:0007669"/>
    <property type="project" value="InterPro"/>
</dbReference>
<feature type="region of interest" description="Disordered" evidence="4">
    <location>
        <begin position="105"/>
        <end position="126"/>
    </location>
</feature>
<feature type="compositionally biased region" description="Polar residues" evidence="4">
    <location>
        <begin position="737"/>
        <end position="755"/>
    </location>
</feature>
<feature type="region of interest" description="Disordered" evidence="4">
    <location>
        <begin position="709"/>
        <end position="755"/>
    </location>
</feature>
<dbReference type="PROSITE" id="PS50048">
    <property type="entry name" value="ZN2_CY6_FUNGAL_2"/>
    <property type="match status" value="1"/>
</dbReference>
<evidence type="ECO:0000313" key="7">
    <source>
        <dbReference type="Proteomes" id="UP000320762"/>
    </source>
</evidence>
<dbReference type="Pfam" id="PF00172">
    <property type="entry name" value="Zn_clus"/>
    <property type="match status" value="1"/>
</dbReference>
<dbReference type="Pfam" id="PF04082">
    <property type="entry name" value="Fungal_trans"/>
    <property type="match status" value="1"/>
</dbReference>
<dbReference type="SMART" id="SM00066">
    <property type="entry name" value="GAL4"/>
    <property type="match status" value="1"/>
</dbReference>
<dbReference type="GO" id="GO:0008270">
    <property type="term" value="F:zinc ion binding"/>
    <property type="evidence" value="ECO:0007669"/>
    <property type="project" value="InterPro"/>
</dbReference>
<feature type="region of interest" description="Disordered" evidence="4">
    <location>
        <begin position="54"/>
        <end position="81"/>
    </location>
</feature>
<dbReference type="SMART" id="SM00906">
    <property type="entry name" value="Fungal_trans"/>
    <property type="match status" value="1"/>
</dbReference>
<feature type="compositionally biased region" description="Low complexity" evidence="4">
    <location>
        <begin position="65"/>
        <end position="76"/>
    </location>
</feature>
<keyword evidence="7" id="KW-1185">Reference proteome</keyword>
<evidence type="ECO:0000256" key="3">
    <source>
        <dbReference type="ARBA" id="ARBA00023242"/>
    </source>
</evidence>
<sequence length="794" mass="87461">MKDDSESPQPRQRQKRHRSRLSCTNCTIRRQKCDRAHPCGLCIERGVQESCEYSDVPYARPPPGRSAGSAGPAESSQTQTLRARVTELEQEKATMGAQLADLQQQLARAHAAHPSPRWSSSSDTPAAASNFASPSFVVGASAIDDPLGKRREDVHPRGNMVPLDETVYSRSYVYAQRSLGHVGEFIGRGSILCALHSVSSKSTARMLYACSTQSVECPIEYPGLGILLDHLPPRDGLDSLLDYYFANVNWRFGIPEKWFRDGYVDMANEKVAGSRINPNWLALLFAVLACVPSSASYLPSFHNYVHEPRKYHAHAKEACRMASAGYLDLVPLDQSLMASAADGAVLRCFAMTLLCTYLAENGYVSEAWKLTGSAIRLAESVGMHRDPSWALWQAMSVDESTLRRRSWWNLLILDKLYSYALGRPQMIRSDMTDIKFPDEVSTTPGDAYETRTAHLLRLCLIMGEAMEKCFSLSLVPGPAVYELDEKFKEWRRIWKGQASASAALPCAAQPPHAADTYHTLGVWDYAARMKLHHAFVTRGMQPETMDKTATVPTYSAQESRGQCLWSASRLIDLYCNKYEQGGGGALESLCLLYEAAVTVISMMNQTPAGERNPIYEQTVERAYTLFQDMAGQEGQTSRTPQLALWTLEQLMADGCWRAPQSGTPSRMGVDRGAMSSPRLYILATPTTATTAQRSSYAQADPGPSYYTVQPLPSPPLPLGMAAPDSESPSGLFPSAPPNWSNTGRQPQPILSLSQTPSWAVAPGYHPTFASSSTTLPSGEVDVLRTHSSQLYPPR</sequence>
<evidence type="ECO:0000256" key="4">
    <source>
        <dbReference type="SAM" id="MobiDB-lite"/>
    </source>
</evidence>
<comment type="caution">
    <text evidence="6">The sequence shown here is derived from an EMBL/GenBank/DDBJ whole genome shotgun (WGS) entry which is preliminary data.</text>
</comment>
<dbReference type="InterPro" id="IPR007219">
    <property type="entry name" value="XnlR_reg_dom"/>
</dbReference>
<organism evidence="6 7">
    <name type="scientific">Schizophyllum amplum</name>
    <dbReference type="NCBI Taxonomy" id="97359"/>
    <lineage>
        <taxon>Eukaryota</taxon>
        <taxon>Fungi</taxon>
        <taxon>Dikarya</taxon>
        <taxon>Basidiomycota</taxon>
        <taxon>Agaricomycotina</taxon>
        <taxon>Agaricomycetes</taxon>
        <taxon>Agaricomycetidae</taxon>
        <taxon>Agaricales</taxon>
        <taxon>Schizophyllaceae</taxon>
        <taxon>Schizophyllum</taxon>
    </lineage>
</organism>
<feature type="region of interest" description="Disordered" evidence="4">
    <location>
        <begin position="1"/>
        <end position="21"/>
    </location>
</feature>
<gene>
    <name evidence="6" type="ORF">BD626DRAFT_563004</name>
</gene>
<dbReference type="OrthoDB" id="3364175at2759"/>
<comment type="subcellular location">
    <subcellularLocation>
        <location evidence="1">Nucleus</location>
    </subcellularLocation>
</comment>
<dbReference type="Proteomes" id="UP000320762">
    <property type="component" value="Unassembled WGS sequence"/>
</dbReference>
<feature type="domain" description="Zn(2)-C6 fungal-type" evidence="5">
    <location>
        <begin position="22"/>
        <end position="53"/>
    </location>
</feature>
<dbReference type="GO" id="GO:0006351">
    <property type="term" value="P:DNA-templated transcription"/>
    <property type="evidence" value="ECO:0007669"/>
    <property type="project" value="InterPro"/>
</dbReference>
<evidence type="ECO:0000256" key="1">
    <source>
        <dbReference type="ARBA" id="ARBA00004123"/>
    </source>
</evidence>
<dbReference type="CDD" id="cd12148">
    <property type="entry name" value="fungal_TF_MHR"/>
    <property type="match status" value="1"/>
</dbReference>
<dbReference type="Gene3D" id="4.10.240.10">
    <property type="entry name" value="Zn(2)-C6 fungal-type DNA-binding domain"/>
    <property type="match status" value="1"/>
</dbReference>
<dbReference type="InterPro" id="IPR050613">
    <property type="entry name" value="Sec_Metabolite_Reg"/>
</dbReference>
<protein>
    <recommendedName>
        <fullName evidence="5">Zn(2)-C6 fungal-type domain-containing protein</fullName>
    </recommendedName>
</protein>
<name>A0A550CWR2_9AGAR</name>
<dbReference type="GO" id="GO:0005634">
    <property type="term" value="C:nucleus"/>
    <property type="evidence" value="ECO:0007669"/>
    <property type="project" value="UniProtKB-SubCell"/>
</dbReference>
<dbReference type="AlphaFoldDB" id="A0A550CWR2"/>
<dbReference type="EMBL" id="VDMD01000001">
    <property type="protein sequence ID" value="TRM69229.1"/>
    <property type="molecule type" value="Genomic_DNA"/>
</dbReference>
<evidence type="ECO:0000259" key="5">
    <source>
        <dbReference type="PROSITE" id="PS50048"/>
    </source>
</evidence>
<evidence type="ECO:0000313" key="6">
    <source>
        <dbReference type="EMBL" id="TRM69229.1"/>
    </source>
</evidence>
<reference evidence="6 7" key="1">
    <citation type="journal article" date="2019" name="New Phytol.">
        <title>Comparative genomics reveals unique wood-decay strategies and fruiting body development in the Schizophyllaceae.</title>
        <authorList>
            <person name="Almasi E."/>
            <person name="Sahu N."/>
            <person name="Krizsan K."/>
            <person name="Balint B."/>
            <person name="Kovacs G.M."/>
            <person name="Kiss B."/>
            <person name="Cseklye J."/>
            <person name="Drula E."/>
            <person name="Henrissat B."/>
            <person name="Nagy I."/>
            <person name="Chovatia M."/>
            <person name="Adam C."/>
            <person name="LaButti K."/>
            <person name="Lipzen A."/>
            <person name="Riley R."/>
            <person name="Grigoriev I.V."/>
            <person name="Nagy L.G."/>
        </authorList>
    </citation>
    <scope>NUCLEOTIDE SEQUENCE [LARGE SCALE GENOMIC DNA]</scope>
    <source>
        <strain evidence="6 7">NL-1724</strain>
    </source>
</reference>
<dbReference type="GO" id="GO:0003677">
    <property type="term" value="F:DNA binding"/>
    <property type="evidence" value="ECO:0007669"/>
    <property type="project" value="InterPro"/>
</dbReference>
<accession>A0A550CWR2</accession>
<dbReference type="InterPro" id="IPR001138">
    <property type="entry name" value="Zn2Cys6_DnaBD"/>
</dbReference>
<dbReference type="InterPro" id="IPR036864">
    <property type="entry name" value="Zn2-C6_fun-type_DNA-bd_sf"/>
</dbReference>
<evidence type="ECO:0000256" key="2">
    <source>
        <dbReference type="ARBA" id="ARBA00022723"/>
    </source>
</evidence>
<proteinExistence type="predicted"/>
<keyword evidence="3" id="KW-0539">Nucleus</keyword>
<dbReference type="PROSITE" id="PS00463">
    <property type="entry name" value="ZN2_CY6_FUNGAL_1"/>
    <property type="match status" value="1"/>
</dbReference>
<dbReference type="SUPFAM" id="SSF57701">
    <property type="entry name" value="Zn2/Cys6 DNA-binding domain"/>
    <property type="match status" value="1"/>
</dbReference>
<dbReference type="STRING" id="97359.A0A550CWR2"/>
<dbReference type="PANTHER" id="PTHR31001">
    <property type="entry name" value="UNCHARACTERIZED TRANSCRIPTIONAL REGULATORY PROTEIN"/>
    <property type="match status" value="1"/>
</dbReference>